<dbReference type="PANTHER" id="PTHR43968:SF6">
    <property type="entry name" value="GLUTATHIONE S-TRANSFERASE OMEGA"/>
    <property type="match status" value="1"/>
</dbReference>
<evidence type="ECO:0000256" key="2">
    <source>
        <dbReference type="ARBA" id="ARBA00022679"/>
    </source>
</evidence>
<dbReference type="Gene3D" id="3.40.30.10">
    <property type="entry name" value="Glutaredoxin"/>
    <property type="match status" value="1"/>
</dbReference>
<dbReference type="SFLD" id="SFLDG00358">
    <property type="entry name" value="Main_(cytGST)"/>
    <property type="match status" value="1"/>
</dbReference>
<evidence type="ECO:0000313" key="8">
    <source>
        <dbReference type="Proteomes" id="UP000238937"/>
    </source>
</evidence>
<comment type="caution">
    <text evidence="7">The sequence shown here is derived from an EMBL/GenBank/DDBJ whole genome shotgun (WGS) entry which is preliminary data.</text>
</comment>
<keyword evidence="3" id="KW-0560">Oxidoreductase</keyword>
<dbReference type="InterPro" id="IPR010987">
    <property type="entry name" value="Glutathione-S-Trfase_C-like"/>
</dbReference>
<dbReference type="OrthoDB" id="508763at2"/>
<comment type="catalytic activity">
    <reaction evidence="4">
        <text>RX + glutathione = an S-substituted glutathione + a halide anion + H(+)</text>
        <dbReference type="Rhea" id="RHEA:16437"/>
        <dbReference type="ChEBI" id="CHEBI:15378"/>
        <dbReference type="ChEBI" id="CHEBI:16042"/>
        <dbReference type="ChEBI" id="CHEBI:17792"/>
        <dbReference type="ChEBI" id="CHEBI:57925"/>
        <dbReference type="ChEBI" id="CHEBI:90779"/>
        <dbReference type="EC" id="2.5.1.18"/>
    </reaction>
</comment>
<dbReference type="InterPro" id="IPR036249">
    <property type="entry name" value="Thioredoxin-like_sf"/>
</dbReference>
<dbReference type="GO" id="GO:0005737">
    <property type="term" value="C:cytoplasm"/>
    <property type="evidence" value="ECO:0007669"/>
    <property type="project" value="InterPro"/>
</dbReference>
<dbReference type="RefSeq" id="WP_106310407.1">
    <property type="nucleotide sequence ID" value="NZ_PVWO01000406.1"/>
</dbReference>
<dbReference type="EMBL" id="PVWO01000406">
    <property type="protein sequence ID" value="PSB50256.1"/>
    <property type="molecule type" value="Genomic_DNA"/>
</dbReference>
<protein>
    <recommendedName>
        <fullName evidence="1">glutathione transferase</fullName>
        <ecNumber evidence="1">2.5.1.18</ecNumber>
    </recommendedName>
</protein>
<reference evidence="7 8" key="1">
    <citation type="submission" date="2018-03" db="EMBL/GenBank/DDBJ databases">
        <title>The ancient ancestry and fast evolution of plastids.</title>
        <authorList>
            <person name="Moore K.R."/>
            <person name="Magnabosco C."/>
            <person name="Momper L."/>
            <person name="Gold D.A."/>
            <person name="Bosak T."/>
            <person name="Fournier G.P."/>
        </authorList>
    </citation>
    <scope>NUCLEOTIDE SEQUENCE [LARGE SCALE GENOMIC DNA]</scope>
    <source>
        <strain evidence="7 8">CCALA 037</strain>
    </source>
</reference>
<evidence type="ECO:0000313" key="7">
    <source>
        <dbReference type="EMBL" id="PSB50256.1"/>
    </source>
</evidence>
<dbReference type="InterPro" id="IPR004045">
    <property type="entry name" value="Glutathione_S-Trfase_N"/>
</dbReference>
<dbReference type="PANTHER" id="PTHR43968">
    <property type="match status" value="1"/>
</dbReference>
<dbReference type="Pfam" id="PF13417">
    <property type="entry name" value="GST_N_3"/>
    <property type="match status" value="1"/>
</dbReference>
<dbReference type="PROSITE" id="PS51354">
    <property type="entry name" value="GLUTAREDOXIN_2"/>
    <property type="match status" value="1"/>
</dbReference>
<dbReference type="SFLD" id="SFLDS00019">
    <property type="entry name" value="Glutathione_Transferase_(cytos"/>
    <property type="match status" value="1"/>
</dbReference>
<proteinExistence type="predicted"/>
<dbReference type="InterPro" id="IPR036282">
    <property type="entry name" value="Glutathione-S-Trfase_C_sf"/>
</dbReference>
<dbReference type="Gene3D" id="1.20.1050.10">
    <property type="match status" value="1"/>
</dbReference>
<evidence type="ECO:0000256" key="3">
    <source>
        <dbReference type="ARBA" id="ARBA00023002"/>
    </source>
</evidence>
<evidence type="ECO:0000256" key="1">
    <source>
        <dbReference type="ARBA" id="ARBA00012452"/>
    </source>
</evidence>
<dbReference type="PROSITE" id="PS50405">
    <property type="entry name" value="GST_CTER"/>
    <property type="match status" value="1"/>
</dbReference>
<feature type="domain" description="GST N-terminal" evidence="5">
    <location>
        <begin position="2"/>
        <end position="80"/>
    </location>
</feature>
<keyword evidence="2 7" id="KW-0808">Transferase</keyword>
<dbReference type="InterPro" id="IPR050983">
    <property type="entry name" value="GST_Omega/HSP26"/>
</dbReference>
<evidence type="ECO:0000259" key="6">
    <source>
        <dbReference type="PROSITE" id="PS50405"/>
    </source>
</evidence>
<dbReference type="PROSITE" id="PS50404">
    <property type="entry name" value="GST_NTER"/>
    <property type="match status" value="1"/>
</dbReference>
<dbReference type="PRINTS" id="PR01625">
    <property type="entry name" value="GSTRNSFRASEO"/>
</dbReference>
<feature type="domain" description="GST C-terminal" evidence="6">
    <location>
        <begin position="85"/>
        <end position="218"/>
    </location>
</feature>
<gene>
    <name evidence="7" type="ORF">C7B77_22990</name>
</gene>
<dbReference type="AlphaFoldDB" id="A0A2T1FZA9"/>
<dbReference type="Proteomes" id="UP000238937">
    <property type="component" value="Unassembled WGS sequence"/>
</dbReference>
<dbReference type="GO" id="GO:0045174">
    <property type="term" value="F:glutathione dehydrogenase (ascorbate) activity"/>
    <property type="evidence" value="ECO:0007669"/>
    <property type="project" value="UniProtKB-ARBA"/>
</dbReference>
<name>A0A2T1FZA9_9CYAN</name>
<dbReference type="SUPFAM" id="SSF47616">
    <property type="entry name" value="GST C-terminal domain-like"/>
    <property type="match status" value="1"/>
</dbReference>
<dbReference type="InterPro" id="IPR045073">
    <property type="entry name" value="Omega/Tau-like"/>
</dbReference>
<dbReference type="EC" id="2.5.1.18" evidence="1"/>
<dbReference type="InterPro" id="IPR040079">
    <property type="entry name" value="Glutathione_S-Trfase"/>
</dbReference>
<dbReference type="InterPro" id="IPR005442">
    <property type="entry name" value="GST_omega"/>
</dbReference>
<organism evidence="7 8">
    <name type="scientific">Chamaesiphon polymorphus CCALA 037</name>
    <dbReference type="NCBI Taxonomy" id="2107692"/>
    <lineage>
        <taxon>Bacteria</taxon>
        <taxon>Bacillati</taxon>
        <taxon>Cyanobacteriota</taxon>
        <taxon>Cyanophyceae</taxon>
        <taxon>Gomontiellales</taxon>
        <taxon>Chamaesiphonaceae</taxon>
        <taxon>Chamaesiphon</taxon>
    </lineage>
</organism>
<sequence>MSQIQLYSAILCPFAHRVRLTLLEKSVPFESIEIDLQNKPANFHEISPYGKVPVLKHGDNRVWESAIVNEYLEETFPNPPLLPTDPIDRARARIWINFADTRLFATTGKLLYGRDSQPAALLQELTEQLLFIEREGLAKISDRKPYWLGTELSLVDLTFYPWFEQVNVLEHFRGFQMPPGLARIQQWQAAVSQRSSVKSIANSPEFYLEHYGRLAQKI</sequence>
<evidence type="ECO:0000256" key="4">
    <source>
        <dbReference type="ARBA" id="ARBA00047960"/>
    </source>
</evidence>
<evidence type="ECO:0000259" key="5">
    <source>
        <dbReference type="PROSITE" id="PS50404"/>
    </source>
</evidence>
<keyword evidence="8" id="KW-1185">Reference proteome</keyword>
<dbReference type="SFLD" id="SFLDG01152">
    <property type="entry name" value="Main.3:_Omega-_and_Tau-like"/>
    <property type="match status" value="1"/>
</dbReference>
<dbReference type="GO" id="GO:0004364">
    <property type="term" value="F:glutathione transferase activity"/>
    <property type="evidence" value="ECO:0007669"/>
    <property type="project" value="UniProtKB-EC"/>
</dbReference>
<dbReference type="SUPFAM" id="SSF52833">
    <property type="entry name" value="Thioredoxin-like"/>
    <property type="match status" value="1"/>
</dbReference>
<accession>A0A2T1FZA9</accession>